<keyword evidence="9" id="KW-0460">Magnesium</keyword>
<keyword evidence="8" id="KW-0067">ATP-binding</keyword>
<dbReference type="GO" id="GO:0015074">
    <property type="term" value="P:DNA integration"/>
    <property type="evidence" value="ECO:0007669"/>
    <property type="project" value="UniProtKB-KW"/>
</dbReference>
<evidence type="ECO:0000256" key="14">
    <source>
        <dbReference type="SAM" id="MobiDB-lite"/>
    </source>
</evidence>
<keyword evidence="2" id="KW-0645">Protease</keyword>
<protein>
    <submittedName>
        <fullName evidence="17">Uncharacterized protein</fullName>
    </submittedName>
</protein>
<keyword evidence="10" id="KW-0229">DNA integration</keyword>
<feature type="region of interest" description="Disordered" evidence="14">
    <location>
        <begin position="315"/>
        <end position="349"/>
    </location>
</feature>
<keyword evidence="12" id="KW-0239">DNA-directed DNA polymerase</keyword>
<evidence type="ECO:0000256" key="2">
    <source>
        <dbReference type="ARBA" id="ARBA00022670"/>
    </source>
</evidence>
<evidence type="ECO:0000313" key="18">
    <source>
        <dbReference type="Proteomes" id="UP000285060"/>
    </source>
</evidence>
<evidence type="ECO:0000256" key="6">
    <source>
        <dbReference type="ARBA" id="ARBA00022759"/>
    </source>
</evidence>
<evidence type="ECO:0000313" key="17">
    <source>
        <dbReference type="EMBL" id="RHY21586.1"/>
    </source>
</evidence>
<dbReference type="GO" id="GO:0006508">
    <property type="term" value="P:proteolysis"/>
    <property type="evidence" value="ECO:0007669"/>
    <property type="project" value="UniProtKB-KW"/>
</dbReference>
<comment type="caution">
    <text evidence="17">The sequence shown here is derived from an EMBL/GenBank/DDBJ whole genome shotgun (WGS) entry which is preliminary data.</text>
</comment>
<evidence type="ECO:0000256" key="1">
    <source>
        <dbReference type="ARBA" id="ARBA00002180"/>
    </source>
</evidence>
<evidence type="ECO:0000256" key="10">
    <source>
        <dbReference type="ARBA" id="ARBA00022908"/>
    </source>
</evidence>
<dbReference type="PANTHER" id="PTHR42648:SF11">
    <property type="entry name" value="TRANSPOSON TY4-P GAG-POL POLYPROTEIN"/>
    <property type="match status" value="1"/>
</dbReference>
<dbReference type="GO" id="GO:0008233">
    <property type="term" value="F:peptidase activity"/>
    <property type="evidence" value="ECO:0007669"/>
    <property type="project" value="UniProtKB-KW"/>
</dbReference>
<dbReference type="GO" id="GO:0003887">
    <property type="term" value="F:DNA-directed DNA polymerase activity"/>
    <property type="evidence" value="ECO:0007669"/>
    <property type="project" value="UniProtKB-KW"/>
</dbReference>
<dbReference type="InterPro" id="IPR012337">
    <property type="entry name" value="RNaseH-like_sf"/>
</dbReference>
<evidence type="ECO:0000256" key="8">
    <source>
        <dbReference type="ARBA" id="ARBA00022840"/>
    </source>
</evidence>
<keyword evidence="4" id="KW-0479">Metal-binding</keyword>
<dbReference type="PANTHER" id="PTHR42648">
    <property type="entry name" value="TRANSPOSASE, PUTATIVE-RELATED"/>
    <property type="match status" value="1"/>
</dbReference>
<keyword evidence="6" id="KW-0255">Endonuclease</keyword>
<reference evidence="17 18" key="1">
    <citation type="submission" date="2018-08" db="EMBL/GenBank/DDBJ databases">
        <title>Aphanomyces genome sequencing and annotation.</title>
        <authorList>
            <person name="Minardi D."/>
            <person name="Oidtmann B."/>
            <person name="Van Der Giezen M."/>
            <person name="Studholme D.J."/>
        </authorList>
    </citation>
    <scope>NUCLEOTIDE SEQUENCE [LARGE SCALE GENOMIC DNA]</scope>
    <source>
        <strain evidence="17 18">NJM0002</strain>
    </source>
</reference>
<keyword evidence="12" id="KW-0808">Transferase</keyword>
<feature type="domain" description="Retrovirus-related Pol polyprotein from transposon TNT 1-94-like beta-barrel" evidence="16">
    <location>
        <begin position="58"/>
        <end position="132"/>
    </location>
</feature>
<keyword evidence="5" id="KW-0547">Nucleotide-binding</keyword>
<evidence type="ECO:0000256" key="12">
    <source>
        <dbReference type="ARBA" id="ARBA00022932"/>
    </source>
</evidence>
<evidence type="ECO:0000256" key="9">
    <source>
        <dbReference type="ARBA" id="ARBA00022842"/>
    </source>
</evidence>
<dbReference type="Proteomes" id="UP000285060">
    <property type="component" value="Unassembled WGS sequence"/>
</dbReference>
<feature type="domain" description="GAG-pre-integrase" evidence="15">
    <location>
        <begin position="166"/>
        <end position="232"/>
    </location>
</feature>
<proteinExistence type="predicted"/>
<dbReference type="InterPro" id="IPR054722">
    <property type="entry name" value="PolX-like_BBD"/>
</dbReference>
<organism evidence="17 18">
    <name type="scientific">Aphanomyces invadans</name>
    <dbReference type="NCBI Taxonomy" id="157072"/>
    <lineage>
        <taxon>Eukaryota</taxon>
        <taxon>Sar</taxon>
        <taxon>Stramenopiles</taxon>
        <taxon>Oomycota</taxon>
        <taxon>Saprolegniomycetes</taxon>
        <taxon>Saprolegniales</taxon>
        <taxon>Verrucalvaceae</taxon>
        <taxon>Aphanomyces</taxon>
    </lineage>
</organism>
<dbReference type="GO" id="GO:0046872">
    <property type="term" value="F:metal ion binding"/>
    <property type="evidence" value="ECO:0007669"/>
    <property type="project" value="UniProtKB-KW"/>
</dbReference>
<dbReference type="SUPFAM" id="SSF53098">
    <property type="entry name" value="Ribonuclease H-like"/>
    <property type="match status" value="1"/>
</dbReference>
<evidence type="ECO:0000256" key="13">
    <source>
        <dbReference type="ARBA" id="ARBA00023172"/>
    </source>
</evidence>
<keyword evidence="11" id="KW-0695">RNA-directed DNA polymerase</keyword>
<evidence type="ECO:0000259" key="16">
    <source>
        <dbReference type="Pfam" id="PF22936"/>
    </source>
</evidence>
<dbReference type="AlphaFoldDB" id="A0A418AHT9"/>
<dbReference type="Pfam" id="PF22936">
    <property type="entry name" value="Pol_BBD"/>
    <property type="match status" value="1"/>
</dbReference>
<dbReference type="GO" id="GO:0005524">
    <property type="term" value="F:ATP binding"/>
    <property type="evidence" value="ECO:0007669"/>
    <property type="project" value="UniProtKB-KW"/>
</dbReference>
<dbReference type="VEuPathDB" id="FungiDB:H310_13018"/>
<dbReference type="Pfam" id="PF13976">
    <property type="entry name" value="gag_pre-integrs"/>
    <property type="match status" value="1"/>
</dbReference>
<name>A0A418AHT9_9STRA</name>
<keyword evidence="3" id="KW-0540">Nuclease</keyword>
<dbReference type="InterPro" id="IPR025724">
    <property type="entry name" value="GAG-pre-integrase_dom"/>
</dbReference>
<accession>A0A418AHT9</accession>
<gene>
    <name evidence="17" type="ORF">DYB32_009769</name>
</gene>
<evidence type="ECO:0000256" key="11">
    <source>
        <dbReference type="ARBA" id="ARBA00022918"/>
    </source>
</evidence>
<feature type="region of interest" description="Disordered" evidence="14">
    <location>
        <begin position="1"/>
        <end position="20"/>
    </location>
</feature>
<keyword evidence="18" id="KW-1185">Reference proteome</keyword>
<evidence type="ECO:0000256" key="3">
    <source>
        <dbReference type="ARBA" id="ARBA00022722"/>
    </source>
</evidence>
<dbReference type="GO" id="GO:0006310">
    <property type="term" value="P:DNA recombination"/>
    <property type="evidence" value="ECO:0007669"/>
    <property type="project" value="UniProtKB-KW"/>
</dbReference>
<keyword evidence="7" id="KW-0378">Hydrolase</keyword>
<evidence type="ECO:0000256" key="4">
    <source>
        <dbReference type="ARBA" id="ARBA00022723"/>
    </source>
</evidence>
<dbReference type="GO" id="GO:0003964">
    <property type="term" value="F:RNA-directed DNA polymerase activity"/>
    <property type="evidence" value="ECO:0007669"/>
    <property type="project" value="UniProtKB-KW"/>
</dbReference>
<dbReference type="InterPro" id="IPR039537">
    <property type="entry name" value="Retrotran_Ty1/copia-like"/>
</dbReference>
<evidence type="ECO:0000256" key="7">
    <source>
        <dbReference type="ARBA" id="ARBA00022801"/>
    </source>
</evidence>
<keyword evidence="12" id="KW-0548">Nucleotidyltransferase</keyword>
<keyword evidence="13" id="KW-0233">DNA recombination</keyword>
<evidence type="ECO:0000256" key="5">
    <source>
        <dbReference type="ARBA" id="ARBA00022741"/>
    </source>
</evidence>
<dbReference type="GO" id="GO:0004519">
    <property type="term" value="F:endonuclease activity"/>
    <property type="evidence" value="ECO:0007669"/>
    <property type="project" value="UniProtKB-KW"/>
</dbReference>
<dbReference type="EMBL" id="QUSY01002339">
    <property type="protein sequence ID" value="RHY21586.1"/>
    <property type="molecule type" value="Genomic_DNA"/>
</dbReference>
<evidence type="ECO:0000259" key="15">
    <source>
        <dbReference type="Pfam" id="PF13976"/>
    </source>
</evidence>
<sequence length="398" mass="43858">MFVHPTGGPYEATMDSDDEPEADFEVASSYEGSNDSDANDMVYSVEASDARTIEHRIVVDSGASAHMTGASEHLFDTKPCNRQVVVANGNVTVATTMGKLNISTPSHTTLTLTDVLMIKGMSTTLLSIPALMWANSKVHVEFQQDACTILLGSQSVARATMNNDQRLYILDGVFNHEAAYSAVTADTTALWHHRIGHLPIEALRVCAKAGLGLPTRISDLTKPCMDCPRAKMQRVTVPKRSARTYKPGECWHSDPKGPLPVASVGGCRYYTAYIDDCTGYKIVKFIHSTNAVPRQPPSYTPDFTPAYAPDFTEQAAAEPRTSAFRPVPERGTQSERPRRQPHPNPKYASLVYDDDALDAEQERYHIMDEDPHEHETTYRLDCAKATNLKSSARMSMIS</sequence>
<comment type="function">
    <text evidence="1">The aspartyl protease (PR) mediates the proteolytic cleavages of the Gag and Gag-Pol polyproteins after assembly of the VLP.</text>
</comment>